<dbReference type="InterPro" id="IPR027450">
    <property type="entry name" value="AlkB-like"/>
</dbReference>
<evidence type="ECO:0000256" key="11">
    <source>
        <dbReference type="ARBA" id="ARBA00023242"/>
    </source>
</evidence>
<dbReference type="InterPro" id="IPR037151">
    <property type="entry name" value="AlkB-like_sf"/>
</dbReference>
<dbReference type="PANTHER" id="PTHR16557:SF10">
    <property type="entry name" value="2-OXOGLUTARATE-DEPENDENT DIOXYGENASE FAMILY PROTEIN"/>
    <property type="match status" value="1"/>
</dbReference>
<reference evidence="17" key="1">
    <citation type="submission" date="2023-07" db="EMBL/GenBank/DDBJ databases">
        <title>draft genome sequence of fig (Ficus carica).</title>
        <authorList>
            <person name="Takahashi T."/>
            <person name="Nishimura K."/>
        </authorList>
    </citation>
    <scope>NUCLEOTIDE SEQUENCE</scope>
</reference>
<keyword evidence="8" id="KW-0560">Oxidoreductase</keyword>
<evidence type="ECO:0000259" key="16">
    <source>
        <dbReference type="PROSITE" id="PS51471"/>
    </source>
</evidence>
<name>A0AA88AHN1_FICCA</name>
<feature type="region of interest" description="Disordered" evidence="15">
    <location>
        <begin position="1"/>
        <end position="42"/>
    </location>
</feature>
<organism evidence="17 18">
    <name type="scientific">Ficus carica</name>
    <name type="common">Common fig</name>
    <dbReference type="NCBI Taxonomy" id="3494"/>
    <lineage>
        <taxon>Eukaryota</taxon>
        <taxon>Viridiplantae</taxon>
        <taxon>Streptophyta</taxon>
        <taxon>Embryophyta</taxon>
        <taxon>Tracheophyta</taxon>
        <taxon>Spermatophyta</taxon>
        <taxon>Magnoliopsida</taxon>
        <taxon>eudicotyledons</taxon>
        <taxon>Gunneridae</taxon>
        <taxon>Pentapetalae</taxon>
        <taxon>rosids</taxon>
        <taxon>fabids</taxon>
        <taxon>Rosales</taxon>
        <taxon>Moraceae</taxon>
        <taxon>Ficeae</taxon>
        <taxon>Ficus</taxon>
    </lineage>
</organism>
<comment type="cofactor">
    <cofactor evidence="14">
        <name>Fe(2+)</name>
        <dbReference type="ChEBI" id="CHEBI:29033"/>
    </cofactor>
    <text evidence="14">Binds 1 Fe(2+) ion per subunit.</text>
</comment>
<dbReference type="GO" id="GO:0008198">
    <property type="term" value="F:ferrous iron binding"/>
    <property type="evidence" value="ECO:0007669"/>
    <property type="project" value="TreeGrafter"/>
</dbReference>
<evidence type="ECO:0000256" key="12">
    <source>
        <dbReference type="ARBA" id="ARBA00052047"/>
    </source>
</evidence>
<evidence type="ECO:0000256" key="7">
    <source>
        <dbReference type="ARBA" id="ARBA00022964"/>
    </source>
</evidence>
<keyword evidence="11" id="KW-0539">Nucleus</keyword>
<feature type="domain" description="Fe2OG dioxygenase" evidence="16">
    <location>
        <begin position="255"/>
        <end position="365"/>
    </location>
</feature>
<evidence type="ECO:0000256" key="8">
    <source>
        <dbReference type="ARBA" id="ARBA00023002"/>
    </source>
</evidence>
<evidence type="ECO:0000256" key="4">
    <source>
        <dbReference type="ARBA" id="ARBA00022490"/>
    </source>
</evidence>
<dbReference type="InterPro" id="IPR005123">
    <property type="entry name" value="Oxoglu/Fe-dep_dioxygenase_dom"/>
</dbReference>
<keyword evidence="9 14" id="KW-0408">Iron</keyword>
<comment type="catalytic activity">
    <reaction evidence="12">
        <text>an N(6)-methyl-2'-deoxyadenosine in DNA + 2-oxoglutarate + O2 = a 2'-deoxyadenosine in DNA + formaldehyde + succinate + CO2</text>
        <dbReference type="Rhea" id="RHEA:49524"/>
        <dbReference type="Rhea" id="RHEA-COMP:12418"/>
        <dbReference type="Rhea" id="RHEA-COMP:12419"/>
        <dbReference type="ChEBI" id="CHEBI:15379"/>
        <dbReference type="ChEBI" id="CHEBI:16526"/>
        <dbReference type="ChEBI" id="CHEBI:16810"/>
        <dbReference type="ChEBI" id="CHEBI:16842"/>
        <dbReference type="ChEBI" id="CHEBI:30031"/>
        <dbReference type="ChEBI" id="CHEBI:90615"/>
        <dbReference type="ChEBI" id="CHEBI:90616"/>
        <dbReference type="EC" id="1.14.11.51"/>
    </reaction>
    <physiologicalReaction direction="left-to-right" evidence="12">
        <dbReference type="Rhea" id="RHEA:49525"/>
    </physiologicalReaction>
</comment>
<dbReference type="GO" id="GO:0005737">
    <property type="term" value="C:cytoplasm"/>
    <property type="evidence" value="ECO:0007669"/>
    <property type="project" value="UniProtKB-SubCell"/>
</dbReference>
<evidence type="ECO:0000313" key="18">
    <source>
        <dbReference type="Proteomes" id="UP001187192"/>
    </source>
</evidence>
<evidence type="ECO:0000256" key="5">
    <source>
        <dbReference type="ARBA" id="ARBA00022723"/>
    </source>
</evidence>
<dbReference type="PROSITE" id="PS51471">
    <property type="entry name" value="FE2OG_OXY"/>
    <property type="match status" value="1"/>
</dbReference>
<dbReference type="EMBL" id="BTGU01000011">
    <property type="protein sequence ID" value="GMN40506.1"/>
    <property type="molecule type" value="Genomic_DNA"/>
</dbReference>
<evidence type="ECO:0000256" key="10">
    <source>
        <dbReference type="ARBA" id="ARBA00023204"/>
    </source>
</evidence>
<protein>
    <recommendedName>
        <fullName evidence="13">DNA N(6)-methyladenine demethylase</fullName>
        <ecNumber evidence="13">1.14.11.51</ecNumber>
    </recommendedName>
</protein>
<dbReference type="GO" id="GO:0035515">
    <property type="term" value="F:oxidative RNA demethylase activity"/>
    <property type="evidence" value="ECO:0007669"/>
    <property type="project" value="TreeGrafter"/>
</dbReference>
<keyword evidence="5 14" id="KW-0479">Metal-binding</keyword>
<comment type="subcellular location">
    <subcellularLocation>
        <location evidence="2">Cytoplasm</location>
    </subcellularLocation>
    <subcellularLocation>
        <location evidence="1">Nucleus</location>
    </subcellularLocation>
</comment>
<dbReference type="Pfam" id="PF13532">
    <property type="entry name" value="2OG-FeII_Oxy_2"/>
    <property type="match status" value="1"/>
</dbReference>
<dbReference type="GO" id="GO:0035516">
    <property type="term" value="F:broad specificity oxidative DNA demethylase activity"/>
    <property type="evidence" value="ECO:0007669"/>
    <property type="project" value="TreeGrafter"/>
</dbReference>
<dbReference type="InterPro" id="IPR004574">
    <property type="entry name" value="Alkb"/>
</dbReference>
<dbReference type="Proteomes" id="UP001187192">
    <property type="component" value="Unassembled WGS sequence"/>
</dbReference>
<evidence type="ECO:0000256" key="13">
    <source>
        <dbReference type="ARBA" id="ARBA00066586"/>
    </source>
</evidence>
<dbReference type="GO" id="GO:0006281">
    <property type="term" value="P:DNA repair"/>
    <property type="evidence" value="ECO:0007669"/>
    <property type="project" value="UniProtKB-KW"/>
</dbReference>
<dbReference type="FunFam" id="2.60.120.590:FF:000013">
    <property type="entry name" value="2-oxoglutarate-dependent dioxygenase family protein"/>
    <property type="match status" value="1"/>
</dbReference>
<evidence type="ECO:0000256" key="3">
    <source>
        <dbReference type="ARBA" id="ARBA00007879"/>
    </source>
</evidence>
<gene>
    <name evidence="17" type="ORF">TIFTF001_009732</name>
</gene>
<dbReference type="SUPFAM" id="SSF51197">
    <property type="entry name" value="Clavaminate synthase-like"/>
    <property type="match status" value="1"/>
</dbReference>
<comment type="caution">
    <text evidence="17">The sequence shown here is derived from an EMBL/GenBank/DDBJ whole genome shotgun (WGS) entry which is preliminary data.</text>
</comment>
<feature type="compositionally biased region" description="Basic and acidic residues" evidence="15">
    <location>
        <begin position="32"/>
        <end position="42"/>
    </location>
</feature>
<keyword evidence="10" id="KW-0234">DNA repair</keyword>
<keyword evidence="6" id="KW-0227">DNA damage</keyword>
<evidence type="ECO:0000256" key="9">
    <source>
        <dbReference type="ARBA" id="ARBA00023004"/>
    </source>
</evidence>
<keyword evidence="18" id="KW-1185">Reference proteome</keyword>
<evidence type="ECO:0000256" key="6">
    <source>
        <dbReference type="ARBA" id="ARBA00022763"/>
    </source>
</evidence>
<evidence type="ECO:0000256" key="14">
    <source>
        <dbReference type="PIRSR" id="PIRSR604574-2"/>
    </source>
</evidence>
<sequence length="365" mass="41299">MVGSIPVFLSSNKLPKNKEGSASSSPQQSDKISGEKRHDNSDFLYKKDEFPLLTRFRKNDKPVHGMKHPHYEAAKNSTTSLDSPNKSCFHEVQSTTFDICLSDRSINCSYVVRREANLAARNYEFWRSEWDQRLEGSCGRVLRPGMVILKHYLTFDEQVNIVKRCRNLGIGPGGFYQPGYKDGAKLRLRMMCLGLDWDPQTRKYADRRPIDGSRPPCIPREFSQLVERSIRDAHSQIKKESGVNRNAEEVLPSMSPNICIVNFYTTSGRLGLHQDRDESRESIKKGLPVVSISVGDSAEFLYGDQRDVDKAEKVILDSGDVLIFGGQSRQIFHGVASIIPNSAPKELSKQVGLRPGRLNLTFRKY</sequence>
<evidence type="ECO:0000313" key="17">
    <source>
        <dbReference type="EMBL" id="GMN40506.1"/>
    </source>
</evidence>
<dbReference type="GO" id="GO:0035513">
    <property type="term" value="P:oxidative RNA demethylation"/>
    <property type="evidence" value="ECO:0007669"/>
    <property type="project" value="TreeGrafter"/>
</dbReference>
<dbReference type="AlphaFoldDB" id="A0AA88AHN1"/>
<evidence type="ECO:0000256" key="2">
    <source>
        <dbReference type="ARBA" id="ARBA00004496"/>
    </source>
</evidence>
<keyword evidence="7" id="KW-0223">Dioxygenase</keyword>
<feature type="binding site" evidence="14">
    <location>
        <position position="333"/>
    </location>
    <ligand>
        <name>Fe cation</name>
        <dbReference type="ChEBI" id="CHEBI:24875"/>
        <note>catalytic</note>
    </ligand>
</feature>
<dbReference type="GO" id="GO:0005634">
    <property type="term" value="C:nucleus"/>
    <property type="evidence" value="ECO:0007669"/>
    <property type="project" value="UniProtKB-SubCell"/>
</dbReference>
<keyword evidence="4" id="KW-0963">Cytoplasm</keyword>
<accession>A0AA88AHN1</accession>
<dbReference type="EC" id="1.14.11.51" evidence="13"/>
<comment type="similarity">
    <text evidence="3">Belongs to the alkB family.</text>
</comment>
<feature type="compositionally biased region" description="Polar residues" evidence="15">
    <location>
        <begin position="9"/>
        <end position="31"/>
    </location>
</feature>
<dbReference type="GO" id="GO:0141131">
    <property type="term" value="F:DNA N6-methyladenine demethylase activity"/>
    <property type="evidence" value="ECO:0007669"/>
    <property type="project" value="UniProtKB-EC"/>
</dbReference>
<feature type="binding site" evidence="14">
    <location>
        <position position="273"/>
    </location>
    <ligand>
        <name>Fe cation</name>
        <dbReference type="ChEBI" id="CHEBI:24875"/>
        <note>catalytic</note>
    </ligand>
</feature>
<evidence type="ECO:0000256" key="1">
    <source>
        <dbReference type="ARBA" id="ARBA00004123"/>
    </source>
</evidence>
<dbReference type="PANTHER" id="PTHR16557">
    <property type="entry name" value="ALKYLATED DNA REPAIR PROTEIN ALKB-RELATED"/>
    <property type="match status" value="1"/>
</dbReference>
<dbReference type="Gene3D" id="2.60.120.590">
    <property type="entry name" value="Alpha-ketoglutarate-dependent dioxygenase AlkB-like"/>
    <property type="match status" value="1"/>
</dbReference>
<proteinExistence type="inferred from homology"/>
<evidence type="ECO:0000256" key="15">
    <source>
        <dbReference type="SAM" id="MobiDB-lite"/>
    </source>
</evidence>
<feature type="binding site" evidence="14">
    <location>
        <position position="275"/>
    </location>
    <ligand>
        <name>Fe cation</name>
        <dbReference type="ChEBI" id="CHEBI:24875"/>
        <note>catalytic</note>
    </ligand>
</feature>